<organism evidence="3 4">
    <name type="scientific">Arthrobacter deserti</name>
    <dbReference type="NCBI Taxonomy" id="1742687"/>
    <lineage>
        <taxon>Bacteria</taxon>
        <taxon>Bacillati</taxon>
        <taxon>Actinomycetota</taxon>
        <taxon>Actinomycetes</taxon>
        <taxon>Micrococcales</taxon>
        <taxon>Micrococcaceae</taxon>
        <taxon>Arthrobacter</taxon>
    </lineage>
</organism>
<dbReference type="InterPro" id="IPR015424">
    <property type="entry name" value="PyrdxlP-dep_Trfase"/>
</dbReference>
<dbReference type="EMBL" id="JAAZSR010000005">
    <property type="protein sequence ID" value="NKX49168.1"/>
    <property type="molecule type" value="Genomic_DNA"/>
</dbReference>
<dbReference type="Proteomes" id="UP000523795">
    <property type="component" value="Unassembled WGS sequence"/>
</dbReference>
<keyword evidence="2" id="KW-0663">Pyridoxal phosphate</keyword>
<evidence type="ECO:0000313" key="4">
    <source>
        <dbReference type="Proteomes" id="UP000523795"/>
    </source>
</evidence>
<sequence length="180" mass="18901">GTSMWGHQMFGTAPDLVTLGKPMGNGQPMGGVVTTADLLDEFGRHNMYFNTFAGNPVSSAAGLAVLQVMEQEDLMARAGSLGACIAGRLSSIAAGSGHVGAARGRGLFFGLEIVEADGSGRPAPALTKALTEDMRERGVLISRIGRHDNVLKMRPPLVFTQQHADLLLEQLELSLAALDS</sequence>
<dbReference type="PANTHER" id="PTHR45688">
    <property type="match status" value="1"/>
</dbReference>
<comment type="caution">
    <text evidence="3">The sequence shown here is derived from an EMBL/GenBank/DDBJ whole genome shotgun (WGS) entry which is preliminary data.</text>
</comment>
<dbReference type="Gene3D" id="3.90.1150.10">
    <property type="entry name" value="Aspartate Aminotransferase, domain 1"/>
    <property type="match status" value="1"/>
</dbReference>
<dbReference type="InterPro" id="IPR005814">
    <property type="entry name" value="Aminotrans_3"/>
</dbReference>
<evidence type="ECO:0000313" key="3">
    <source>
        <dbReference type="EMBL" id="NKX49168.1"/>
    </source>
</evidence>
<keyword evidence="4" id="KW-1185">Reference proteome</keyword>
<dbReference type="Pfam" id="PF00202">
    <property type="entry name" value="Aminotran_3"/>
    <property type="match status" value="1"/>
</dbReference>
<keyword evidence="3" id="KW-0808">Transferase</keyword>
<protein>
    <submittedName>
        <fullName evidence="3">Aminotransferase class III-fold pyridoxal phosphate-dependent enzyme</fullName>
    </submittedName>
</protein>
<proteinExistence type="inferred from homology"/>
<keyword evidence="3" id="KW-0032">Aminotransferase</keyword>
<dbReference type="InterPro" id="IPR015421">
    <property type="entry name" value="PyrdxlP-dep_Trfase_major"/>
</dbReference>
<evidence type="ECO:0000256" key="1">
    <source>
        <dbReference type="ARBA" id="ARBA00008954"/>
    </source>
</evidence>
<dbReference type="InterPro" id="IPR015422">
    <property type="entry name" value="PyrdxlP-dep_Trfase_small"/>
</dbReference>
<dbReference type="GO" id="GO:0008483">
    <property type="term" value="F:transaminase activity"/>
    <property type="evidence" value="ECO:0007669"/>
    <property type="project" value="UniProtKB-KW"/>
</dbReference>
<dbReference type="SUPFAM" id="SSF53383">
    <property type="entry name" value="PLP-dependent transferases"/>
    <property type="match status" value="1"/>
</dbReference>
<dbReference type="Gene3D" id="3.40.640.10">
    <property type="entry name" value="Type I PLP-dependent aspartate aminotransferase-like (Major domain)"/>
    <property type="match status" value="1"/>
</dbReference>
<dbReference type="PANTHER" id="PTHR45688:SF13">
    <property type="entry name" value="ALANINE--GLYOXYLATE AMINOTRANSFERASE 2-LIKE"/>
    <property type="match status" value="1"/>
</dbReference>
<reference evidence="3 4" key="1">
    <citation type="submission" date="2020-04" db="EMBL/GenBank/DDBJ databases">
        <authorList>
            <person name="Liu S."/>
        </authorList>
    </citation>
    <scope>NUCLEOTIDE SEQUENCE [LARGE SCALE GENOMIC DNA]</scope>
    <source>
        <strain evidence="3 4">CGMCC 1.15091</strain>
    </source>
</reference>
<comment type="similarity">
    <text evidence="1">Belongs to the class-III pyridoxal-phosphate-dependent aminotransferase family.</text>
</comment>
<name>A0ABX1JIQ6_9MICC</name>
<gene>
    <name evidence="3" type="ORF">HER39_00930</name>
</gene>
<feature type="non-terminal residue" evidence="3">
    <location>
        <position position="1"/>
    </location>
</feature>
<evidence type="ECO:0000256" key="2">
    <source>
        <dbReference type="ARBA" id="ARBA00022898"/>
    </source>
</evidence>
<accession>A0ABX1JIQ6</accession>